<reference evidence="2 3" key="1">
    <citation type="journal article" date="2015" name="Genome Announc.">
        <title>Expanding the biotechnology potential of lactobacilli through comparative genomics of 213 strains and associated genera.</title>
        <authorList>
            <person name="Sun Z."/>
            <person name="Harris H.M."/>
            <person name="McCann A."/>
            <person name="Guo C."/>
            <person name="Argimon S."/>
            <person name="Zhang W."/>
            <person name="Yang X."/>
            <person name="Jeffery I.B."/>
            <person name="Cooney J.C."/>
            <person name="Kagawa T.F."/>
            <person name="Liu W."/>
            <person name="Song Y."/>
            <person name="Salvetti E."/>
            <person name="Wrobel A."/>
            <person name="Rasinkangas P."/>
            <person name="Parkhill J."/>
            <person name="Rea M.C."/>
            <person name="O'Sullivan O."/>
            <person name="Ritari J."/>
            <person name="Douillard F.P."/>
            <person name="Paul Ross R."/>
            <person name="Yang R."/>
            <person name="Briner A.E."/>
            <person name="Felis G.E."/>
            <person name="de Vos W.M."/>
            <person name="Barrangou R."/>
            <person name="Klaenhammer T.R."/>
            <person name="Caufield P.W."/>
            <person name="Cui Y."/>
            <person name="Zhang H."/>
            <person name="O'Toole P.W."/>
        </authorList>
    </citation>
    <scope>NUCLEOTIDE SEQUENCE [LARGE SCALE GENOMIC DNA]</scope>
    <source>
        <strain evidence="2 3">DSM 18001</strain>
    </source>
</reference>
<dbReference type="PATRIC" id="fig|331679.3.peg.388"/>
<sequence length="103" mass="11918">MKLMPITLATIKDRLDGRIGEELMVVAQAGRKKVTKRRGRLHMTYPAVFVVDLDQDENSFERVSYSYTDILTKNIKINFNDEIDDDEELASDEAEDDFDDDEE</sequence>
<evidence type="ECO:0000256" key="1">
    <source>
        <dbReference type="SAM" id="MobiDB-lite"/>
    </source>
</evidence>
<dbReference type="Proteomes" id="UP000051859">
    <property type="component" value="Unassembled WGS sequence"/>
</dbReference>
<evidence type="ECO:0000313" key="3">
    <source>
        <dbReference type="Proteomes" id="UP000051859"/>
    </source>
</evidence>
<dbReference type="Pfam" id="PF06257">
    <property type="entry name" value="VEG"/>
    <property type="match status" value="1"/>
</dbReference>
<dbReference type="AlphaFoldDB" id="A0A0R2KVZ8"/>
<keyword evidence="3" id="KW-1185">Reference proteome</keyword>
<dbReference type="EMBL" id="JQBX01000012">
    <property type="protein sequence ID" value="KRN93641.1"/>
    <property type="molecule type" value="Genomic_DNA"/>
</dbReference>
<dbReference type="GO" id="GO:0006355">
    <property type="term" value="P:regulation of DNA-templated transcription"/>
    <property type="evidence" value="ECO:0007669"/>
    <property type="project" value="InterPro"/>
</dbReference>
<dbReference type="Gene3D" id="2.30.30.100">
    <property type="match status" value="1"/>
</dbReference>
<dbReference type="STRING" id="331679.IV81_GL000382"/>
<gene>
    <name evidence="2" type="ORF">IV81_GL000382</name>
</gene>
<comment type="caution">
    <text evidence="2">The sequence shown here is derived from an EMBL/GenBank/DDBJ whole genome shotgun (WGS) entry which is preliminary data.</text>
</comment>
<dbReference type="InterPro" id="IPR009366">
    <property type="entry name" value="Protein_Veg"/>
</dbReference>
<dbReference type="PANTHER" id="PTHR40026:SF1">
    <property type="entry name" value="PROTEIN VEG"/>
    <property type="match status" value="1"/>
</dbReference>
<dbReference type="PANTHER" id="PTHR40026">
    <property type="entry name" value="PROTEIN VEG"/>
    <property type="match status" value="1"/>
</dbReference>
<feature type="region of interest" description="Disordered" evidence="1">
    <location>
        <begin position="84"/>
        <end position="103"/>
    </location>
</feature>
<proteinExistence type="predicted"/>
<organism evidence="2 3">
    <name type="scientific">Pediococcus stilesii</name>
    <dbReference type="NCBI Taxonomy" id="331679"/>
    <lineage>
        <taxon>Bacteria</taxon>
        <taxon>Bacillati</taxon>
        <taxon>Bacillota</taxon>
        <taxon>Bacilli</taxon>
        <taxon>Lactobacillales</taxon>
        <taxon>Lactobacillaceae</taxon>
        <taxon>Pediococcus</taxon>
    </lineage>
</organism>
<accession>A0A0R2KVZ8</accession>
<evidence type="ECO:0008006" key="4">
    <source>
        <dbReference type="Google" id="ProtNLM"/>
    </source>
</evidence>
<name>A0A0R2KVZ8_9LACO</name>
<protein>
    <recommendedName>
        <fullName evidence="4">Veg protein</fullName>
    </recommendedName>
</protein>
<evidence type="ECO:0000313" key="2">
    <source>
        <dbReference type="EMBL" id="KRN93641.1"/>
    </source>
</evidence>